<accession>A0A4U9V0J7</accession>
<feature type="chain" id="PRO_5020772098" description="P pilus assembly/Cpx signaling pathway, periplasmic inhibitor/zinc-resistance associated protein" evidence="1">
    <location>
        <begin position="22"/>
        <end position="124"/>
    </location>
</feature>
<protein>
    <recommendedName>
        <fullName evidence="6">P pilus assembly/Cpx signaling pathway, periplasmic inhibitor/zinc-resistance associated protein</fullName>
    </recommendedName>
</protein>
<reference evidence="3 4" key="1">
    <citation type="submission" date="2019-05" db="EMBL/GenBank/DDBJ databases">
        <authorList>
            <consortium name="Pathogen Informatics"/>
        </authorList>
    </citation>
    <scope>NUCLEOTIDE SEQUENCE [LARGE SCALE GENOMIC DNA]</scope>
    <source>
        <strain evidence="3 4">NCTC11429</strain>
    </source>
</reference>
<dbReference type="KEGG" id="stha:NCTC11429_01571"/>
<keyword evidence="1" id="KW-0732">Signal</keyword>
<evidence type="ECO:0000256" key="1">
    <source>
        <dbReference type="SAM" id="SignalP"/>
    </source>
</evidence>
<dbReference type="EMBL" id="JBEOQB010000001">
    <property type="protein sequence ID" value="MEZ0450992.1"/>
    <property type="molecule type" value="Genomic_DNA"/>
</dbReference>
<dbReference type="RefSeq" id="WP_138096735.1">
    <property type="nucleotide sequence ID" value="NZ_CP141191.1"/>
</dbReference>
<evidence type="ECO:0000313" key="4">
    <source>
        <dbReference type="Proteomes" id="UP000308196"/>
    </source>
</evidence>
<sequence length="124" mass="14550">MKKTILTVLGSLLLMTTATYAQQREQRSPEEQAKHRVERLDKLLTLNQTQKDSIYNLTLEQAKQRASSKKDGGDRKANMERFRQMQEAQAIKIKSWLTPEQIKLFDEQQEKMRDRMSKHSGNQN</sequence>
<evidence type="ECO:0000313" key="3">
    <source>
        <dbReference type="EMBL" id="VTR35811.1"/>
    </source>
</evidence>
<feature type="signal peptide" evidence="1">
    <location>
        <begin position="1"/>
        <end position="21"/>
    </location>
</feature>
<dbReference type="GeneID" id="78462329"/>
<keyword evidence="5" id="KW-1185">Reference proteome</keyword>
<gene>
    <name evidence="2" type="ORF">ABTW24_05230</name>
    <name evidence="3" type="ORF">NCTC11429_01571</name>
</gene>
<reference evidence="2 5" key="2">
    <citation type="submission" date="2024-06" db="EMBL/GenBank/DDBJ databases">
        <title>Soil Sphingobacterium thalpophilum.</title>
        <authorList>
            <person name="Yang J."/>
            <person name="Li J."/>
        </authorList>
    </citation>
    <scope>NUCLEOTIDE SEQUENCE [LARGE SCALE GENOMIC DNA]</scope>
    <source>
        <strain evidence="2 5">22g91tb</strain>
    </source>
</reference>
<name>A0A4U9V0J7_9SPHI</name>
<proteinExistence type="predicted"/>
<dbReference type="Proteomes" id="UP001566204">
    <property type="component" value="Unassembled WGS sequence"/>
</dbReference>
<dbReference type="EMBL" id="LR590484">
    <property type="protein sequence ID" value="VTR35811.1"/>
    <property type="molecule type" value="Genomic_DNA"/>
</dbReference>
<evidence type="ECO:0000313" key="2">
    <source>
        <dbReference type="EMBL" id="MEZ0450992.1"/>
    </source>
</evidence>
<organism evidence="3 4">
    <name type="scientific">Sphingobacterium thalpophilum</name>
    <dbReference type="NCBI Taxonomy" id="259"/>
    <lineage>
        <taxon>Bacteria</taxon>
        <taxon>Pseudomonadati</taxon>
        <taxon>Bacteroidota</taxon>
        <taxon>Sphingobacteriia</taxon>
        <taxon>Sphingobacteriales</taxon>
        <taxon>Sphingobacteriaceae</taxon>
        <taxon>Sphingobacterium</taxon>
    </lineage>
</organism>
<dbReference type="AlphaFoldDB" id="A0A4U9V0J7"/>
<dbReference type="Proteomes" id="UP000308196">
    <property type="component" value="Chromosome"/>
</dbReference>
<evidence type="ECO:0008006" key="6">
    <source>
        <dbReference type="Google" id="ProtNLM"/>
    </source>
</evidence>
<evidence type="ECO:0000313" key="5">
    <source>
        <dbReference type="Proteomes" id="UP001566204"/>
    </source>
</evidence>
<dbReference type="STRING" id="1123265.GCA_000686625_04506"/>